<evidence type="ECO:0000259" key="5">
    <source>
        <dbReference type="PROSITE" id="PS50041"/>
    </source>
</evidence>
<feature type="domain" description="Ig-like" evidence="6">
    <location>
        <begin position="485"/>
        <end position="575"/>
    </location>
</feature>
<name>A0A131YFT2_RHIAP</name>
<dbReference type="Gene3D" id="3.10.100.10">
    <property type="entry name" value="Mannose-Binding Protein A, subunit A"/>
    <property type="match status" value="1"/>
</dbReference>
<dbReference type="FunFam" id="2.60.40.10:FF:000064">
    <property type="entry name" value="Contactin 1"/>
    <property type="match status" value="1"/>
</dbReference>
<dbReference type="SUPFAM" id="SSF49265">
    <property type="entry name" value="Fibronectin type III"/>
    <property type="match status" value="2"/>
</dbReference>
<dbReference type="SMART" id="SM00060">
    <property type="entry name" value="FN3"/>
    <property type="match status" value="4"/>
</dbReference>
<evidence type="ECO:0000256" key="2">
    <source>
        <dbReference type="ARBA" id="ARBA00023157"/>
    </source>
</evidence>
<evidence type="ECO:0000259" key="6">
    <source>
        <dbReference type="PROSITE" id="PS50835"/>
    </source>
</evidence>
<feature type="domain" description="C-type lectin" evidence="5">
    <location>
        <begin position="32"/>
        <end position="138"/>
    </location>
</feature>
<dbReference type="SMART" id="SM00408">
    <property type="entry name" value="IGc2"/>
    <property type="match status" value="5"/>
</dbReference>
<dbReference type="PROSITE" id="PS50853">
    <property type="entry name" value="FN3"/>
    <property type="match status" value="4"/>
</dbReference>
<dbReference type="InterPro" id="IPR013098">
    <property type="entry name" value="Ig_I-set"/>
</dbReference>
<evidence type="ECO:0000259" key="7">
    <source>
        <dbReference type="PROSITE" id="PS50853"/>
    </source>
</evidence>
<keyword evidence="1" id="KW-0677">Repeat</keyword>
<proteinExistence type="predicted"/>
<dbReference type="CDD" id="cd00063">
    <property type="entry name" value="FN3"/>
    <property type="match status" value="4"/>
</dbReference>
<dbReference type="GO" id="GO:0016020">
    <property type="term" value="C:membrane"/>
    <property type="evidence" value="ECO:0007669"/>
    <property type="project" value="UniProtKB-SubCell"/>
</dbReference>
<dbReference type="PANTHER" id="PTHR44170">
    <property type="entry name" value="PROTEIN SIDEKICK"/>
    <property type="match status" value="1"/>
</dbReference>
<organism evidence="8">
    <name type="scientific">Rhipicephalus appendiculatus</name>
    <name type="common">Brown ear tick</name>
    <dbReference type="NCBI Taxonomy" id="34631"/>
    <lineage>
        <taxon>Eukaryota</taxon>
        <taxon>Metazoa</taxon>
        <taxon>Ecdysozoa</taxon>
        <taxon>Arthropoda</taxon>
        <taxon>Chelicerata</taxon>
        <taxon>Arachnida</taxon>
        <taxon>Acari</taxon>
        <taxon>Parasitiformes</taxon>
        <taxon>Ixodida</taxon>
        <taxon>Ixodoidea</taxon>
        <taxon>Ixodidae</taxon>
        <taxon>Rhipicephalinae</taxon>
        <taxon>Rhipicephalus</taxon>
        <taxon>Rhipicephalus</taxon>
    </lineage>
</organism>
<feature type="domain" description="Fibronectin type-III" evidence="7">
    <location>
        <begin position="1089"/>
        <end position="1188"/>
    </location>
</feature>
<feature type="domain" description="Ig-like" evidence="6">
    <location>
        <begin position="186"/>
        <end position="285"/>
    </location>
</feature>
<feature type="chain" id="PRO_5007284970" evidence="4">
    <location>
        <begin position="23"/>
        <end position="1216"/>
    </location>
</feature>
<dbReference type="SUPFAM" id="SSF48726">
    <property type="entry name" value="Immunoglobulin"/>
    <property type="match status" value="6"/>
</dbReference>
<dbReference type="FunFam" id="2.60.40.10:FF:000035">
    <property type="entry name" value="Contactin 1"/>
    <property type="match status" value="1"/>
</dbReference>
<dbReference type="EMBL" id="GEDV01010438">
    <property type="protein sequence ID" value="JAP78119.1"/>
    <property type="molecule type" value="Transcribed_RNA"/>
</dbReference>
<feature type="domain" description="Ig-like" evidence="6">
    <location>
        <begin position="673"/>
        <end position="759"/>
    </location>
</feature>
<accession>A0A131YFT2</accession>
<keyword evidence="4" id="KW-0732">Signal</keyword>
<dbReference type="PROSITE" id="PS50835">
    <property type="entry name" value="IG_LIKE"/>
    <property type="match status" value="6"/>
</dbReference>
<dbReference type="FunFam" id="2.60.40.10:FF:000032">
    <property type="entry name" value="palladin isoform X1"/>
    <property type="match status" value="2"/>
</dbReference>
<protein>
    <submittedName>
        <fullName evidence="8">Contactin 5</fullName>
    </submittedName>
</protein>
<evidence type="ECO:0000313" key="8">
    <source>
        <dbReference type="EMBL" id="JAP78119.1"/>
    </source>
</evidence>
<dbReference type="Gene3D" id="2.60.40.10">
    <property type="entry name" value="Immunoglobulins"/>
    <property type="match status" value="10"/>
</dbReference>
<evidence type="ECO:0000256" key="3">
    <source>
        <dbReference type="ARBA" id="ARBA00023319"/>
    </source>
</evidence>
<dbReference type="GO" id="GO:0009653">
    <property type="term" value="P:anatomical structure morphogenesis"/>
    <property type="evidence" value="ECO:0007669"/>
    <property type="project" value="UniProtKB-ARBA"/>
</dbReference>
<dbReference type="InterPro" id="IPR003599">
    <property type="entry name" value="Ig_sub"/>
</dbReference>
<dbReference type="SMART" id="SM00034">
    <property type="entry name" value="CLECT"/>
    <property type="match status" value="1"/>
</dbReference>
<dbReference type="Pfam" id="PF13927">
    <property type="entry name" value="Ig_3"/>
    <property type="match status" value="3"/>
</dbReference>
<dbReference type="Pfam" id="PF07679">
    <property type="entry name" value="I-set"/>
    <property type="match status" value="2"/>
</dbReference>
<dbReference type="InterPro" id="IPR013783">
    <property type="entry name" value="Ig-like_fold"/>
</dbReference>
<feature type="signal peptide" evidence="4">
    <location>
        <begin position="1"/>
        <end position="22"/>
    </location>
</feature>
<sequence>MATTETARLGLLCLFFASAVWGQECPRGWVDYGQSCYKFNRSPPRTRDGAKEACQAYNCDLISVNTFEEHRFVVDWLREHDPQHRRWFTSGFESGDNVWTWEGDNAQFSNIDNLWLPQQDGYLWKYVSYNFSTELNRWGLQKVAPGDELAFICEIPKERLFQIYIQERPLDFGYILTNREEVPRGPYFVEEPTEVIFDLSGRSQTNDISLRCVAEGNPPPTYKWFKEEYANDELLNIYIDPLSNGRFTQTDGTLTIHYPDQTRDRGKYHCMAENKYGKVLSRSVALGFGFIGEFNKNRAGDSGKEFWGKSVSCDPPQFNPAVHYFWVRNAFPDFVQEDPRVFVSHDGNLYFSSLEKNDDANYSCNVQSRISSTGRTGPYFHLLVEPASSGQKLLFPNNFPKSFPEAPLAGNDVRLECIAYGYPVPKYNWTRLGGPMPAGAQISSHGRVLLLPRVRVEDLGEYVCIASADQDSIRKGVTLTIQAMPEFTIPLEHQVADEGSRLTWTCEAFGIPEVVYHWYRNGEMLNTESSDDMRARYKVDDNILVIEDINRADEGMYQCSATNSLGTSFSTAQLRVVTMAPNFAKYPLDTEMYAAEEGNITIPCRPEAAPYPEFTWRKNGYTFALGGRTQMLTNGYLRIDPVRREDEGNYTCVVKNQYGTASTTGALVVLSLPRTVEAPPPKVVATVGSLEELHCHALAPHMLDLSYIWLHNDLRIHPHEWPQYGVGYRPGYLVIYNVSFAEAGHYTCIAKTSVGKVFSNTELLVLGPPGQPGAVLGHSFNATSGFIEWADGTSHGSHITSYAIEGRTNHNATWRELRNVTYAPPSKQHHASGRREVELGNVLSPWSKYEFRVTAANILGVGQPSDPSPQYNTAVDRPYIAPRNVGGGGGKAGSLTITWTPLSPEEWNSPEVWYRVYYRPSGDRSEPRKKDLRKLGNVGLYVVPVGEENYFSPYEVQVQALNVVGEGPISEPEIVYSAEGMPQVQPSGVYAVPHNSTALNVTWTPLDITREKIRGRLIGHRIKYWRSDLDRELDSLILLKRGIENWGLIVGLQPNTEYRVAVMAYNEAGSGPESEFFVAKTFKAAPLRPPTSVKVHALSPTSVRVTWRGVVPSIEEESIQGYKVRYWEADQDLTSAKEVYKQLDGEDLEAVVSGLVPGKVYKLRVLAWSFGGDGKMSSPPWEFRVGDGAASPYRSKASITGGSMLLLWLAFLFAKL</sequence>
<dbReference type="GO" id="GO:0098609">
    <property type="term" value="P:cell-cell adhesion"/>
    <property type="evidence" value="ECO:0007669"/>
    <property type="project" value="TreeGrafter"/>
</dbReference>
<dbReference type="InterPro" id="IPR003961">
    <property type="entry name" value="FN3_dom"/>
</dbReference>
<dbReference type="InterPro" id="IPR001304">
    <property type="entry name" value="C-type_lectin-like"/>
</dbReference>
<feature type="domain" description="Fibronectin type-III" evidence="7">
    <location>
        <begin position="768"/>
        <end position="876"/>
    </location>
</feature>
<keyword evidence="2" id="KW-1015">Disulfide bond</keyword>
<dbReference type="InterPro" id="IPR003598">
    <property type="entry name" value="Ig_sub2"/>
</dbReference>
<dbReference type="AlphaFoldDB" id="A0A131YFT2"/>
<feature type="domain" description="Fibronectin type-III" evidence="7">
    <location>
        <begin position="985"/>
        <end position="1084"/>
    </location>
</feature>
<dbReference type="InterPro" id="IPR036179">
    <property type="entry name" value="Ig-like_dom_sf"/>
</dbReference>
<dbReference type="SUPFAM" id="SSF56436">
    <property type="entry name" value="C-type lectin-like"/>
    <property type="match status" value="1"/>
</dbReference>
<feature type="domain" description="Ig-like" evidence="6">
    <location>
        <begin position="303"/>
        <end position="368"/>
    </location>
</feature>
<dbReference type="SMART" id="SM00409">
    <property type="entry name" value="IG"/>
    <property type="match status" value="5"/>
</dbReference>
<feature type="domain" description="Ig-like" evidence="6">
    <location>
        <begin position="581"/>
        <end position="668"/>
    </location>
</feature>
<dbReference type="PROSITE" id="PS50041">
    <property type="entry name" value="C_TYPE_LECTIN_2"/>
    <property type="match status" value="1"/>
</dbReference>
<dbReference type="GO" id="GO:0030154">
    <property type="term" value="P:cell differentiation"/>
    <property type="evidence" value="ECO:0007669"/>
    <property type="project" value="UniProtKB-ARBA"/>
</dbReference>
<dbReference type="Pfam" id="PF00041">
    <property type="entry name" value="fn3"/>
    <property type="match status" value="3"/>
</dbReference>
<dbReference type="InterPro" id="IPR016187">
    <property type="entry name" value="CTDL_fold"/>
</dbReference>
<dbReference type="InterPro" id="IPR036116">
    <property type="entry name" value="FN3_sf"/>
</dbReference>
<dbReference type="InterPro" id="IPR016186">
    <property type="entry name" value="C-type_lectin-like/link_sf"/>
</dbReference>
<dbReference type="InterPro" id="IPR007110">
    <property type="entry name" value="Ig-like_dom"/>
</dbReference>
<keyword evidence="3" id="KW-0393">Immunoglobulin domain</keyword>
<feature type="domain" description="Ig-like" evidence="6">
    <location>
        <begin position="400"/>
        <end position="480"/>
    </location>
</feature>
<reference evidence="8" key="1">
    <citation type="journal article" date="2016" name="Ticks Tick Borne Dis.">
        <title>De novo assembly and annotation of the salivary gland transcriptome of Rhipicephalus appendiculatus male and female ticks during blood feeding.</title>
        <authorList>
            <person name="de Castro M.H."/>
            <person name="de Klerk D."/>
            <person name="Pienaar R."/>
            <person name="Latif A.A."/>
            <person name="Rees D.J."/>
            <person name="Mans B.J."/>
        </authorList>
    </citation>
    <scope>NUCLEOTIDE SEQUENCE</scope>
    <source>
        <tissue evidence="8">Salivary glands</tissue>
    </source>
</reference>
<dbReference type="PANTHER" id="PTHR44170:SF6">
    <property type="entry name" value="CONTACTIN"/>
    <property type="match status" value="1"/>
</dbReference>
<dbReference type="FunFam" id="2.60.40.10:FF:001529">
    <property type="entry name" value="Cell adhesion molecule"/>
    <property type="match status" value="1"/>
</dbReference>
<evidence type="ECO:0000256" key="4">
    <source>
        <dbReference type="SAM" id="SignalP"/>
    </source>
</evidence>
<evidence type="ECO:0000256" key="1">
    <source>
        <dbReference type="ARBA" id="ARBA00022737"/>
    </source>
</evidence>
<feature type="domain" description="Fibronectin type-III" evidence="7">
    <location>
        <begin position="881"/>
        <end position="980"/>
    </location>
</feature>